<gene>
    <name evidence="1" type="ORF">LCGC14_0220560</name>
</gene>
<evidence type="ECO:0000313" key="1">
    <source>
        <dbReference type="EMBL" id="KKN91190.1"/>
    </source>
</evidence>
<reference evidence="1" key="1">
    <citation type="journal article" date="2015" name="Nature">
        <title>Complex archaea that bridge the gap between prokaryotes and eukaryotes.</title>
        <authorList>
            <person name="Spang A."/>
            <person name="Saw J.H."/>
            <person name="Jorgensen S.L."/>
            <person name="Zaremba-Niedzwiedzka K."/>
            <person name="Martijn J."/>
            <person name="Lind A.E."/>
            <person name="van Eijk R."/>
            <person name="Schleper C."/>
            <person name="Guy L."/>
            <person name="Ettema T.J."/>
        </authorList>
    </citation>
    <scope>NUCLEOTIDE SEQUENCE</scope>
</reference>
<protein>
    <submittedName>
        <fullName evidence="1">Uncharacterized protein</fullName>
    </submittedName>
</protein>
<sequence length="57" mass="6284">MGFYMICVDGGECIIVRADTAEEAGRKARIRFPNAKSFRLKGDRVNNLGPLVPSTIE</sequence>
<organism evidence="1">
    <name type="scientific">marine sediment metagenome</name>
    <dbReference type="NCBI Taxonomy" id="412755"/>
    <lineage>
        <taxon>unclassified sequences</taxon>
        <taxon>metagenomes</taxon>
        <taxon>ecological metagenomes</taxon>
    </lineage>
</organism>
<comment type="caution">
    <text evidence="1">The sequence shown here is derived from an EMBL/GenBank/DDBJ whole genome shotgun (WGS) entry which is preliminary data.</text>
</comment>
<proteinExistence type="predicted"/>
<dbReference type="AlphaFoldDB" id="A0A0F9UDC9"/>
<dbReference type="EMBL" id="LAZR01000105">
    <property type="protein sequence ID" value="KKN91190.1"/>
    <property type="molecule type" value="Genomic_DNA"/>
</dbReference>
<accession>A0A0F9UDC9</accession>
<name>A0A0F9UDC9_9ZZZZ</name>